<evidence type="ECO:0000313" key="3">
    <source>
        <dbReference type="Proteomes" id="UP001176517"/>
    </source>
</evidence>
<reference evidence="2" key="1">
    <citation type="journal article" date="2023" name="PhytoFront">
        <title>Draft Genome Resources of Seven Strains of Tilletia horrida, Causal Agent of Kernel Smut of Rice.</title>
        <authorList>
            <person name="Khanal S."/>
            <person name="Antony Babu S."/>
            <person name="Zhou X.G."/>
        </authorList>
    </citation>
    <scope>NUCLEOTIDE SEQUENCE</scope>
    <source>
        <strain evidence="2">TX6</strain>
    </source>
</reference>
<feature type="region of interest" description="Disordered" evidence="1">
    <location>
        <begin position="48"/>
        <end position="69"/>
    </location>
</feature>
<feature type="compositionally biased region" description="Low complexity" evidence="1">
    <location>
        <begin position="235"/>
        <end position="248"/>
    </location>
</feature>
<evidence type="ECO:0008006" key="4">
    <source>
        <dbReference type="Google" id="ProtNLM"/>
    </source>
</evidence>
<dbReference type="Proteomes" id="UP001176517">
    <property type="component" value="Unassembled WGS sequence"/>
</dbReference>
<gene>
    <name evidence="2" type="ORF">OC846_005455</name>
</gene>
<feature type="compositionally biased region" description="Polar residues" evidence="1">
    <location>
        <begin position="280"/>
        <end position="289"/>
    </location>
</feature>
<dbReference type="Pfam" id="PF14555">
    <property type="entry name" value="UBA_4"/>
    <property type="match status" value="1"/>
</dbReference>
<evidence type="ECO:0000313" key="2">
    <source>
        <dbReference type="EMBL" id="KAK0545959.1"/>
    </source>
</evidence>
<dbReference type="InterPro" id="IPR003903">
    <property type="entry name" value="UIM_dom"/>
</dbReference>
<dbReference type="AlphaFoldDB" id="A0AAN6JPW3"/>
<accession>A0AAN6JPW3</accession>
<feature type="compositionally biased region" description="Gly residues" evidence="1">
    <location>
        <begin position="363"/>
        <end position="374"/>
    </location>
</feature>
<name>A0AAN6JPW3_9BASI</name>
<keyword evidence="3" id="KW-1185">Reference proteome</keyword>
<dbReference type="EMBL" id="JAPDMZ010000210">
    <property type="protein sequence ID" value="KAK0545959.1"/>
    <property type="molecule type" value="Genomic_DNA"/>
</dbReference>
<proteinExistence type="predicted"/>
<dbReference type="SUPFAM" id="SSF46934">
    <property type="entry name" value="UBA-like"/>
    <property type="match status" value="1"/>
</dbReference>
<dbReference type="SMART" id="SM00726">
    <property type="entry name" value="UIM"/>
    <property type="match status" value="2"/>
</dbReference>
<feature type="region of interest" description="Disordered" evidence="1">
    <location>
        <begin position="122"/>
        <end position="315"/>
    </location>
</feature>
<evidence type="ECO:0000256" key="1">
    <source>
        <dbReference type="SAM" id="MobiDB-lite"/>
    </source>
</evidence>
<feature type="compositionally biased region" description="Low complexity" evidence="1">
    <location>
        <begin position="159"/>
        <end position="181"/>
    </location>
</feature>
<organism evidence="2 3">
    <name type="scientific">Tilletia horrida</name>
    <dbReference type="NCBI Taxonomy" id="155126"/>
    <lineage>
        <taxon>Eukaryota</taxon>
        <taxon>Fungi</taxon>
        <taxon>Dikarya</taxon>
        <taxon>Basidiomycota</taxon>
        <taxon>Ustilaginomycotina</taxon>
        <taxon>Exobasidiomycetes</taxon>
        <taxon>Tilletiales</taxon>
        <taxon>Tilletiaceae</taxon>
        <taxon>Tilletia</taxon>
    </lineage>
</organism>
<feature type="region of interest" description="Disordered" evidence="1">
    <location>
        <begin position="347"/>
        <end position="384"/>
    </location>
</feature>
<dbReference type="InterPro" id="IPR009060">
    <property type="entry name" value="UBA-like_sf"/>
</dbReference>
<sequence>MSDNHSKIQSIVDICGCNEGTALRFLEAARFDLNSAINNYLESGGVLPSSSSAPPAYGPPPNPTAAPAQPALKKPALSAAQAAEAHVSAELGSWTKSLPTEAEARKQEELRHIRAARQVKFEDPASSSANHNAFVDPQQLSIQPRDSDGRIKRARPFDAGPSSPSGASQSAFPASSSSSAANLEGTQRTDDMEPMQLDTPPSEPASSQERTGRPGPDFASIPEEEAARGWDQDFSSLQQQQQQQQQQYRGGGSGLGKRGPSPPPRPSSSQKNENRLIMPASSTAGNQSAPDYDPDLERALQASLVDQGGNGQVNSIEDNDADLAAAIQASMSDVGMVDSWYSTVSASGGPGGGAGTNSAGTGNKDGGSGSGGSGSARREAAKVPDHLASIRTKDDPKAPTALAAPFESLKIFPLIMHALYALPPIRRGFQKYEMERLSGINDLSYFWTGVPAGRRQNAPGLGRWVSNDEREKADVVQRLQVLFYFTERSARPVCMTSSVLEVLPQSLMTLNSGSPDPADLAMFTANSLFDAYRIAVRAVAGRHAEEQDQEDWISDRMR</sequence>
<dbReference type="Gene3D" id="1.10.8.10">
    <property type="entry name" value="DNA helicase RuvA subunit, C-terminal domain"/>
    <property type="match status" value="1"/>
</dbReference>
<dbReference type="PROSITE" id="PS50330">
    <property type="entry name" value="UIM"/>
    <property type="match status" value="1"/>
</dbReference>
<protein>
    <recommendedName>
        <fullName evidence="4">UBA domain-containing protein</fullName>
    </recommendedName>
</protein>
<comment type="caution">
    <text evidence="2">The sequence shown here is derived from an EMBL/GenBank/DDBJ whole genome shotgun (WGS) entry which is preliminary data.</text>
</comment>